<dbReference type="KEGG" id="kne:92181751"/>
<organism evidence="2 3">
    <name type="scientific">Kwoniella newhampshirensis</name>
    <dbReference type="NCBI Taxonomy" id="1651941"/>
    <lineage>
        <taxon>Eukaryota</taxon>
        <taxon>Fungi</taxon>
        <taxon>Dikarya</taxon>
        <taxon>Basidiomycota</taxon>
        <taxon>Agaricomycotina</taxon>
        <taxon>Tremellomycetes</taxon>
        <taxon>Tremellales</taxon>
        <taxon>Cryptococcaceae</taxon>
        <taxon>Kwoniella</taxon>
    </lineage>
</organism>
<dbReference type="RefSeq" id="XP_066802005.1">
    <property type="nucleotide sequence ID" value="XM_066947591.1"/>
</dbReference>
<comment type="caution">
    <text evidence="2">The sequence shown here is derived from an EMBL/GenBank/DDBJ whole genome shotgun (WGS) entry which is preliminary data.</text>
</comment>
<dbReference type="PROSITE" id="PS50097">
    <property type="entry name" value="BTB"/>
    <property type="match status" value="1"/>
</dbReference>
<evidence type="ECO:0000313" key="3">
    <source>
        <dbReference type="Proteomes" id="UP001388673"/>
    </source>
</evidence>
<dbReference type="CDD" id="cd18186">
    <property type="entry name" value="BTB_POZ_ZBTB_KLHL-like"/>
    <property type="match status" value="1"/>
</dbReference>
<dbReference type="InterPro" id="IPR000210">
    <property type="entry name" value="BTB/POZ_dom"/>
</dbReference>
<sequence>MRAKKRAKVIEVEEIISDVNRPYQSEDADVILVSSDGLKFKVHSYHLKAASTVFSSMLDIGIPDQSNLLEFTDNEIEHSRIVVLFLNLVYGKELHFKKETRHYNHEQCYRLVSFLLKYDATTPLRMLRYATHLWLAREALSPFCAFRIGAKMDDVDLCAQALRCCAGWNWSRNDNITEEEKRKRSFDLNNTVWNGPCLDPSSWRIATFKEIPDKYLTALLRACRESMKLVRSQNDWIKIGDKFAELMRAMRNAEKSKA</sequence>
<dbReference type="InterPro" id="IPR011333">
    <property type="entry name" value="SKP1/BTB/POZ_sf"/>
</dbReference>
<feature type="domain" description="BTB" evidence="1">
    <location>
        <begin position="28"/>
        <end position="98"/>
    </location>
</feature>
<dbReference type="GeneID" id="92181751"/>
<dbReference type="EMBL" id="JBCAWK010000008">
    <property type="protein sequence ID" value="KAK8850574.1"/>
    <property type="molecule type" value="Genomic_DNA"/>
</dbReference>
<gene>
    <name evidence="2" type="ORF">IAR55_004493</name>
</gene>
<dbReference type="Gene3D" id="3.30.710.10">
    <property type="entry name" value="Potassium Channel Kv1.1, Chain A"/>
    <property type="match status" value="1"/>
</dbReference>
<dbReference type="AlphaFoldDB" id="A0AAW0YXS5"/>
<reference evidence="2 3" key="1">
    <citation type="journal article" date="2024" name="bioRxiv">
        <title>Comparative genomics of Cryptococcus and Kwoniella reveals pathogenesis evolution and contrasting karyotype dynamics via intercentromeric recombination or chromosome fusion.</title>
        <authorList>
            <person name="Coelho M.A."/>
            <person name="David-Palma M."/>
            <person name="Shea T."/>
            <person name="Bowers K."/>
            <person name="McGinley-Smith S."/>
            <person name="Mohammad A.W."/>
            <person name="Gnirke A."/>
            <person name="Yurkov A.M."/>
            <person name="Nowrousian M."/>
            <person name="Sun S."/>
            <person name="Cuomo C.A."/>
            <person name="Heitman J."/>
        </authorList>
    </citation>
    <scope>NUCLEOTIDE SEQUENCE [LARGE SCALE GENOMIC DNA]</scope>
    <source>
        <strain evidence="2 3">CBS 13917</strain>
    </source>
</reference>
<dbReference type="Pfam" id="PF00651">
    <property type="entry name" value="BTB"/>
    <property type="match status" value="1"/>
</dbReference>
<accession>A0AAW0YXS5</accession>
<protein>
    <recommendedName>
        <fullName evidence="1">BTB domain-containing protein</fullName>
    </recommendedName>
</protein>
<keyword evidence="3" id="KW-1185">Reference proteome</keyword>
<dbReference type="Proteomes" id="UP001388673">
    <property type="component" value="Unassembled WGS sequence"/>
</dbReference>
<dbReference type="SUPFAM" id="SSF54695">
    <property type="entry name" value="POZ domain"/>
    <property type="match status" value="1"/>
</dbReference>
<name>A0AAW0YXS5_9TREE</name>
<evidence type="ECO:0000313" key="2">
    <source>
        <dbReference type="EMBL" id="KAK8850574.1"/>
    </source>
</evidence>
<proteinExistence type="predicted"/>
<evidence type="ECO:0000259" key="1">
    <source>
        <dbReference type="PROSITE" id="PS50097"/>
    </source>
</evidence>